<feature type="transmembrane region" description="Helical" evidence="11">
    <location>
        <begin position="21"/>
        <end position="40"/>
    </location>
</feature>
<keyword evidence="8 11" id="KW-1133">Transmembrane helix</keyword>
<evidence type="ECO:0000256" key="4">
    <source>
        <dbReference type="ARBA" id="ARBA00017621"/>
    </source>
</evidence>
<dbReference type="GO" id="GO:0043332">
    <property type="term" value="C:mating projection tip"/>
    <property type="evidence" value="ECO:0007669"/>
    <property type="project" value="UniProtKB-UniRule"/>
</dbReference>
<keyword evidence="13" id="KW-1185">Reference proteome</keyword>
<dbReference type="InterPro" id="IPR026777">
    <property type="entry name" value="PRM1"/>
</dbReference>
<evidence type="ECO:0000313" key="12">
    <source>
        <dbReference type="EMBL" id="CCE87074.1"/>
    </source>
</evidence>
<comment type="similarity">
    <text evidence="3 11">Belongs to the PRM1 family.</text>
</comment>
<evidence type="ECO:0000256" key="5">
    <source>
        <dbReference type="ARBA" id="ARBA00022475"/>
    </source>
</evidence>
<keyword evidence="9 11" id="KW-0472">Membrane</keyword>
<keyword evidence="10" id="KW-0325">Glycoprotein</keyword>
<evidence type="ECO:0000256" key="1">
    <source>
        <dbReference type="ARBA" id="ARBA00002512"/>
    </source>
</evidence>
<evidence type="ECO:0000256" key="6">
    <source>
        <dbReference type="ARBA" id="ARBA00022692"/>
    </source>
</evidence>
<dbReference type="HOGENOM" id="CLU_010191_1_0_1"/>
<dbReference type="GO" id="GO:0005886">
    <property type="term" value="C:plasma membrane"/>
    <property type="evidence" value="ECO:0007669"/>
    <property type="project" value="UniProtKB-SubCell"/>
</dbReference>
<evidence type="ECO:0000256" key="11">
    <source>
        <dbReference type="RuleBase" id="RU366035"/>
    </source>
</evidence>
<dbReference type="PANTHER" id="PTHR31030">
    <property type="entry name" value="PLASMA MEMBRANE FUSION PROTEIN PRM1"/>
    <property type="match status" value="1"/>
</dbReference>
<feature type="transmembrane region" description="Helical" evidence="11">
    <location>
        <begin position="92"/>
        <end position="113"/>
    </location>
</feature>
<dbReference type="InParanoid" id="G8XZG5"/>
<feature type="transmembrane region" description="Helical" evidence="11">
    <location>
        <begin position="382"/>
        <end position="403"/>
    </location>
</feature>
<evidence type="ECO:0000256" key="8">
    <source>
        <dbReference type="ARBA" id="ARBA00022989"/>
    </source>
</evidence>
<dbReference type="PANTHER" id="PTHR31030:SF1">
    <property type="entry name" value="PLASMA MEMBRANE FUSION PROTEIN PRM1"/>
    <property type="match status" value="1"/>
</dbReference>
<sequence length="648" mass="72754">MSDRQYLNLYEIISQAWFNKYTIVLVLMTLKLFLFSRALVSDLGSIKAYTKSACASLDNYSQIMTSMPSYVSQIVNQVLASMMNSFFNQTLSLLQLIITICKSLIVFYIDVFLGTYTCLLAAIISGSADFALDTSQGVIKAANSTIVSACDGIEDALGGLSKMINKILESWSKVKSFFGSDNKPDTSQYIKKVNLSIDALQKIQIPKSILSDIDDLKKKVPTFDELSNTSALVNIPFEKLSRTVNSSKIASNFSIKSLDTASDPSPKLCSHSLDIDKFYDKLAHKIETSAKIIIIILSLLALFAAIFTIFTEYYKWSKSFRIIDELKSMENHEDRESTVQVRNVLNKFHNRIIYSTDRFFKVPNKMKNNLYWMISYTTSNHALTIGMIGACGLLMVLLQFVLLNMVSDKISSLSNELKGFKTDVESLTDNATGTYVNQTNKDILSRQQSINDELFSGIKETSKSINSTINTFLESMNNTVNSVFEHTPFEKPVSTIVYCTIGRKLIKIEKGLTWITDNLSITLPSLPSDLNTKFSQATAKDFSKVADNITDGVQKVIATYKKALYIELYMSAAMFGIWVLQFLIGAIILTMRHYARKDNTSPFIIGSPKPLTEQQRMEYGYPHVDLQEKVFDNSSSVYSSDVDVQKKT</sequence>
<dbReference type="OrthoDB" id="5356111at2759"/>
<evidence type="ECO:0000256" key="7">
    <source>
        <dbReference type="ARBA" id="ARBA00022971"/>
    </source>
</evidence>
<dbReference type="OMA" id="NVFGWVN"/>
<evidence type="ECO:0000256" key="3">
    <source>
        <dbReference type="ARBA" id="ARBA00010780"/>
    </source>
</evidence>
<dbReference type="eggNOG" id="ENOG502QRP5">
    <property type="taxonomic scope" value="Eukaryota"/>
</dbReference>
<evidence type="ECO:0000256" key="2">
    <source>
        <dbReference type="ARBA" id="ARBA00004651"/>
    </source>
</evidence>
<keyword evidence="6 11" id="KW-0812">Transmembrane</keyword>
<feature type="transmembrane region" description="Helical" evidence="11">
    <location>
        <begin position="292"/>
        <end position="310"/>
    </location>
</feature>
<feature type="transmembrane region" description="Helical" evidence="11">
    <location>
        <begin position="568"/>
        <end position="591"/>
    </location>
</feature>
<protein>
    <recommendedName>
        <fullName evidence="4 11">Plasma membrane fusion protein PRM1</fullName>
    </recommendedName>
</protein>
<dbReference type="GO" id="GO:0032220">
    <property type="term" value="P:plasma membrane fusion involved in cytogamy"/>
    <property type="evidence" value="ECO:0007669"/>
    <property type="project" value="TreeGrafter"/>
</dbReference>
<keyword evidence="7 11" id="KW-0184">Conjugation</keyword>
<organism evidence="12 13">
    <name type="scientific">Pichia sorbitophila (strain ATCC MYA-4447 / BCRC 22081 / CBS 7064 / NBRC 10061 / NRRL Y-12695)</name>
    <name type="common">Hybrid yeast</name>
    <dbReference type="NCBI Taxonomy" id="559304"/>
    <lineage>
        <taxon>Eukaryota</taxon>
        <taxon>Fungi</taxon>
        <taxon>Dikarya</taxon>
        <taxon>Ascomycota</taxon>
        <taxon>Saccharomycotina</taxon>
        <taxon>Pichiomycetes</taxon>
        <taxon>Debaryomycetaceae</taxon>
        <taxon>Millerozyma</taxon>
    </lineage>
</organism>
<reference evidence="12 13" key="1">
    <citation type="journal article" date="2012" name="G3 (Bethesda)">
        <title>Pichia sorbitophila, an interspecies yeast hybrid reveals early steps of genome resolution following polyploidization.</title>
        <authorList>
            <person name="Leh Louis V."/>
            <person name="Despons L."/>
            <person name="Friedrich A."/>
            <person name="Martin T."/>
            <person name="Durrens P."/>
            <person name="Casaregola S."/>
            <person name="Neuveglise C."/>
            <person name="Fairhead C."/>
            <person name="Marck C."/>
            <person name="Cruz J.A."/>
            <person name="Straub M.L."/>
            <person name="Kugler V."/>
            <person name="Sacerdot C."/>
            <person name="Uzunov Z."/>
            <person name="Thierry A."/>
            <person name="Weiss S."/>
            <person name="Bleykasten C."/>
            <person name="De Montigny J."/>
            <person name="Jacques N."/>
            <person name="Jung P."/>
            <person name="Lemaire M."/>
            <person name="Mallet S."/>
            <person name="Morel G."/>
            <person name="Richard G.F."/>
            <person name="Sarkar A."/>
            <person name="Savel G."/>
            <person name="Schacherer J."/>
            <person name="Seret M.L."/>
            <person name="Talla E."/>
            <person name="Samson G."/>
            <person name="Jubin C."/>
            <person name="Poulain J."/>
            <person name="Vacherie B."/>
            <person name="Barbe V."/>
            <person name="Pelletier E."/>
            <person name="Sherman D.J."/>
            <person name="Westhof E."/>
            <person name="Weissenbach J."/>
            <person name="Baret P.V."/>
            <person name="Wincker P."/>
            <person name="Gaillardin C."/>
            <person name="Dujon B."/>
            <person name="Souciet J.L."/>
        </authorList>
    </citation>
    <scope>NUCLEOTIDE SEQUENCE [LARGE SCALE GENOMIC DNA]</scope>
    <source>
        <strain evidence="13">ATCC MYA-4447 / BCRC 22081 / CBS 7064 / NBRC 10061 / NRRL Y-12695</strain>
    </source>
</reference>
<comment type="function">
    <text evidence="1 11">Involved in cell fusion during mating by stabilizing the plasma membrane fusion event.</text>
</comment>
<keyword evidence="5 11" id="KW-1003">Cell membrane</keyword>
<evidence type="ECO:0000256" key="10">
    <source>
        <dbReference type="ARBA" id="ARBA00023180"/>
    </source>
</evidence>
<dbReference type="STRING" id="559304.G8XZG5"/>
<evidence type="ECO:0000313" key="13">
    <source>
        <dbReference type="Proteomes" id="UP000005222"/>
    </source>
</evidence>
<evidence type="ECO:0000256" key="9">
    <source>
        <dbReference type="ARBA" id="ARBA00023136"/>
    </source>
</evidence>
<comment type="subcellular location">
    <subcellularLocation>
        <location evidence="2 11">Cell membrane</location>
        <topology evidence="2 11">Multi-pass membrane protein</topology>
    </subcellularLocation>
</comment>
<gene>
    <name evidence="12" type="primary">Piso0_005611</name>
    <name evidence="12" type="ORF">GNLVRS01_PISO0N18713g</name>
</gene>
<proteinExistence type="inferred from homology"/>
<dbReference type="EMBL" id="FO082046">
    <property type="protein sequence ID" value="CCE87074.1"/>
    <property type="molecule type" value="Genomic_DNA"/>
</dbReference>
<dbReference type="AlphaFoldDB" id="G8XZG5"/>
<dbReference type="Proteomes" id="UP000005222">
    <property type="component" value="Chromosome N"/>
</dbReference>
<dbReference type="FunCoup" id="G8XZG5">
    <property type="interactions" value="76"/>
</dbReference>
<accession>G8XZG5</accession>
<name>G8XZG5_PICSO</name>